<protein>
    <submittedName>
        <fullName evidence="2">Uncharacterized protein</fullName>
    </submittedName>
</protein>
<comment type="caution">
    <text evidence="2">The sequence shown here is derived from an EMBL/GenBank/DDBJ whole genome shotgun (WGS) entry which is preliminary data.</text>
</comment>
<sequence length="71" mass="7705">MKHIGFTLLICGLIMFGSAFYTLTLNAPPFGLTVEFFAKTKNALVIGGLIFVLEAGFAFLLDQAMSRSSNK</sequence>
<keyword evidence="1" id="KW-1133">Transmembrane helix</keyword>
<dbReference type="Proteomes" id="UP000177486">
    <property type="component" value="Unassembled WGS sequence"/>
</dbReference>
<dbReference type="AlphaFoldDB" id="A0A1G2EWI0"/>
<keyword evidence="1" id="KW-0812">Transmembrane</keyword>
<accession>A0A1G2EWI0</accession>
<evidence type="ECO:0000313" key="3">
    <source>
        <dbReference type="Proteomes" id="UP000177486"/>
    </source>
</evidence>
<gene>
    <name evidence="2" type="ORF">A2931_00410</name>
</gene>
<proteinExistence type="predicted"/>
<dbReference type="EMBL" id="MHMQ01000032">
    <property type="protein sequence ID" value="OGZ29750.1"/>
    <property type="molecule type" value="Genomic_DNA"/>
</dbReference>
<organism evidence="2 3">
    <name type="scientific">Candidatus Niyogibacteria bacterium RIFCSPLOWO2_01_FULL_45_48</name>
    <dbReference type="NCBI Taxonomy" id="1801724"/>
    <lineage>
        <taxon>Bacteria</taxon>
        <taxon>Candidatus Niyogiibacteriota</taxon>
    </lineage>
</organism>
<feature type="transmembrane region" description="Helical" evidence="1">
    <location>
        <begin position="43"/>
        <end position="61"/>
    </location>
</feature>
<evidence type="ECO:0000313" key="2">
    <source>
        <dbReference type="EMBL" id="OGZ29750.1"/>
    </source>
</evidence>
<keyword evidence="1" id="KW-0472">Membrane</keyword>
<name>A0A1G2EWI0_9BACT</name>
<reference evidence="2 3" key="1">
    <citation type="journal article" date="2016" name="Nat. Commun.">
        <title>Thousands of microbial genomes shed light on interconnected biogeochemical processes in an aquifer system.</title>
        <authorList>
            <person name="Anantharaman K."/>
            <person name="Brown C.T."/>
            <person name="Hug L.A."/>
            <person name="Sharon I."/>
            <person name="Castelle C.J."/>
            <person name="Probst A.J."/>
            <person name="Thomas B.C."/>
            <person name="Singh A."/>
            <person name="Wilkins M.J."/>
            <person name="Karaoz U."/>
            <person name="Brodie E.L."/>
            <person name="Williams K.H."/>
            <person name="Hubbard S.S."/>
            <person name="Banfield J.F."/>
        </authorList>
    </citation>
    <scope>NUCLEOTIDE SEQUENCE [LARGE SCALE GENOMIC DNA]</scope>
</reference>
<evidence type="ECO:0000256" key="1">
    <source>
        <dbReference type="SAM" id="Phobius"/>
    </source>
</evidence>